<sequence length="689" mass="77134">MAPATSTPAPGHSLVLYNPQEFDVVMRDAADLAVTNDRIDNPPEWLVYLHDKIARTYSAMQSLAKDVRATQRQDLEELKRGYNQMRDHYLGMAHLYHSGTQVTQQQIATLHNQVEQASADFVQRVWSQIAKFATQDAARQQAVERLEEMAKFHQEALLTVQKEVQNQKNFQKEVDSWAQEKNLQIQDLLAREYLDPASLDSRMQSKLEELRQYTQAAIQEAQQQMRFSRPVDVDSVLAGLGRRAASTAPLGSQPSLPSVKFSSSEARMRDQLSSRNLQAAQSGRQASLGRDQFLSARTPMMSGAAGGFGGGFGGVPPLRPRMVPGGDPGDSDPDDDDDPAHLIELVARPTIAQVNPVHLNKPSTYSGKELSQFKPWWLKVESYIETYDTSFPTDRHRINWVGSLLTDKAQIWHNQRSQQVRRMGLQDHWMGYALAVQERFKDPAERHRNLRKMQELRYQGDTAQYITEMLDLNEEVQWSGTAFQTHISRTLPNKITDLVYSRLGRLPTNDEEFLDAIQEAGQIYENMMANPGFSSGKGAPASTPERSKSGQHPNPRSEGRSQSGQSSNKDSHSAGPPKLDPKDKRWSSNKEALKGISSADIDKRKAAKKACWRCGRDNHQTLACFARKDVDGKELPAAPEKTAAVKRKAEDPQPGASPAAKKAKIDAIRTAIPHPESVFEEIEDSDSDF</sequence>
<dbReference type="AlphaFoldDB" id="A0AAE0X3P5"/>
<protein>
    <recommendedName>
        <fullName evidence="4">CCHC-type domain-containing protein</fullName>
    </recommendedName>
</protein>
<name>A0AAE0X3P5_9PEZI</name>
<evidence type="ECO:0008006" key="4">
    <source>
        <dbReference type="Google" id="ProtNLM"/>
    </source>
</evidence>
<accession>A0AAE0X3P5</accession>
<feature type="compositionally biased region" description="Polar residues" evidence="1">
    <location>
        <begin position="273"/>
        <end position="285"/>
    </location>
</feature>
<dbReference type="Proteomes" id="UP001270362">
    <property type="component" value="Unassembled WGS sequence"/>
</dbReference>
<evidence type="ECO:0000313" key="3">
    <source>
        <dbReference type="Proteomes" id="UP001270362"/>
    </source>
</evidence>
<reference evidence="2" key="1">
    <citation type="journal article" date="2023" name="Mol. Phylogenet. Evol.">
        <title>Genome-scale phylogeny and comparative genomics of the fungal order Sordariales.</title>
        <authorList>
            <person name="Hensen N."/>
            <person name="Bonometti L."/>
            <person name="Westerberg I."/>
            <person name="Brannstrom I.O."/>
            <person name="Guillou S."/>
            <person name="Cros-Aarteil S."/>
            <person name="Calhoun S."/>
            <person name="Haridas S."/>
            <person name="Kuo A."/>
            <person name="Mondo S."/>
            <person name="Pangilinan J."/>
            <person name="Riley R."/>
            <person name="LaButti K."/>
            <person name="Andreopoulos B."/>
            <person name="Lipzen A."/>
            <person name="Chen C."/>
            <person name="Yan M."/>
            <person name="Daum C."/>
            <person name="Ng V."/>
            <person name="Clum A."/>
            <person name="Steindorff A."/>
            <person name="Ohm R.A."/>
            <person name="Martin F."/>
            <person name="Silar P."/>
            <person name="Natvig D.O."/>
            <person name="Lalanne C."/>
            <person name="Gautier V."/>
            <person name="Ament-Velasquez S.L."/>
            <person name="Kruys A."/>
            <person name="Hutchinson M.I."/>
            <person name="Powell A.J."/>
            <person name="Barry K."/>
            <person name="Miller A.N."/>
            <person name="Grigoriev I.V."/>
            <person name="Debuchy R."/>
            <person name="Gladieux P."/>
            <person name="Hiltunen Thoren M."/>
            <person name="Johannesson H."/>
        </authorList>
    </citation>
    <scope>NUCLEOTIDE SEQUENCE</scope>
    <source>
        <strain evidence="2">CBS 314.62</strain>
    </source>
</reference>
<feature type="compositionally biased region" description="Polar residues" evidence="1">
    <location>
        <begin position="249"/>
        <end position="265"/>
    </location>
</feature>
<gene>
    <name evidence="2" type="ORF">B0T22DRAFT_384088</name>
</gene>
<organism evidence="2 3">
    <name type="scientific">Podospora appendiculata</name>
    <dbReference type="NCBI Taxonomy" id="314037"/>
    <lineage>
        <taxon>Eukaryota</taxon>
        <taxon>Fungi</taxon>
        <taxon>Dikarya</taxon>
        <taxon>Ascomycota</taxon>
        <taxon>Pezizomycotina</taxon>
        <taxon>Sordariomycetes</taxon>
        <taxon>Sordariomycetidae</taxon>
        <taxon>Sordariales</taxon>
        <taxon>Podosporaceae</taxon>
        <taxon>Podospora</taxon>
    </lineage>
</organism>
<feature type="region of interest" description="Disordered" evidence="1">
    <location>
        <begin position="245"/>
        <end position="288"/>
    </location>
</feature>
<evidence type="ECO:0000256" key="1">
    <source>
        <dbReference type="SAM" id="MobiDB-lite"/>
    </source>
</evidence>
<feature type="region of interest" description="Disordered" evidence="1">
    <location>
        <begin position="635"/>
        <end position="664"/>
    </location>
</feature>
<dbReference type="EMBL" id="JAULSO010000004">
    <property type="protein sequence ID" value="KAK3684195.1"/>
    <property type="molecule type" value="Genomic_DNA"/>
</dbReference>
<keyword evidence="3" id="KW-1185">Reference proteome</keyword>
<feature type="region of interest" description="Disordered" evidence="1">
    <location>
        <begin position="528"/>
        <end position="594"/>
    </location>
</feature>
<evidence type="ECO:0000313" key="2">
    <source>
        <dbReference type="EMBL" id="KAK3684195.1"/>
    </source>
</evidence>
<proteinExistence type="predicted"/>
<feature type="compositionally biased region" description="Basic and acidic residues" evidence="1">
    <location>
        <begin position="579"/>
        <end position="593"/>
    </location>
</feature>
<feature type="region of interest" description="Disordered" evidence="1">
    <location>
        <begin position="307"/>
        <end position="339"/>
    </location>
</feature>
<reference evidence="2" key="2">
    <citation type="submission" date="2023-06" db="EMBL/GenBank/DDBJ databases">
        <authorList>
            <consortium name="Lawrence Berkeley National Laboratory"/>
            <person name="Haridas S."/>
            <person name="Hensen N."/>
            <person name="Bonometti L."/>
            <person name="Westerberg I."/>
            <person name="Brannstrom I.O."/>
            <person name="Guillou S."/>
            <person name="Cros-Aarteil S."/>
            <person name="Calhoun S."/>
            <person name="Kuo A."/>
            <person name="Mondo S."/>
            <person name="Pangilinan J."/>
            <person name="Riley R."/>
            <person name="Labutti K."/>
            <person name="Andreopoulos B."/>
            <person name="Lipzen A."/>
            <person name="Chen C."/>
            <person name="Yanf M."/>
            <person name="Daum C."/>
            <person name="Ng V."/>
            <person name="Clum A."/>
            <person name="Steindorff A."/>
            <person name="Ohm R."/>
            <person name="Martin F."/>
            <person name="Silar P."/>
            <person name="Natvig D."/>
            <person name="Lalanne C."/>
            <person name="Gautier V."/>
            <person name="Ament-Velasquez S.L."/>
            <person name="Kruys A."/>
            <person name="Hutchinson M.I."/>
            <person name="Powell A.J."/>
            <person name="Barry K."/>
            <person name="Miller A.N."/>
            <person name="Grigoriev I.V."/>
            <person name="Debuchy R."/>
            <person name="Gladieux P."/>
            <person name="Thoren M.H."/>
            <person name="Johannesson H."/>
        </authorList>
    </citation>
    <scope>NUCLEOTIDE SEQUENCE</scope>
    <source>
        <strain evidence="2">CBS 314.62</strain>
    </source>
</reference>
<comment type="caution">
    <text evidence="2">The sequence shown here is derived from an EMBL/GenBank/DDBJ whole genome shotgun (WGS) entry which is preliminary data.</text>
</comment>
<feature type="compositionally biased region" description="Acidic residues" evidence="1">
    <location>
        <begin position="329"/>
        <end position="338"/>
    </location>
</feature>